<dbReference type="AlphaFoldDB" id="A0A5B9W9A7"/>
<organism evidence="2 3">
    <name type="scientific">Aquisphaera giovannonii</name>
    <dbReference type="NCBI Taxonomy" id="406548"/>
    <lineage>
        <taxon>Bacteria</taxon>
        <taxon>Pseudomonadati</taxon>
        <taxon>Planctomycetota</taxon>
        <taxon>Planctomycetia</taxon>
        <taxon>Isosphaerales</taxon>
        <taxon>Isosphaeraceae</taxon>
        <taxon>Aquisphaera</taxon>
    </lineage>
</organism>
<dbReference type="KEGG" id="agv:OJF2_57200"/>
<reference evidence="2 3" key="1">
    <citation type="submission" date="2019-08" db="EMBL/GenBank/DDBJ databases">
        <title>Deep-cultivation of Planctomycetes and their phenomic and genomic characterization uncovers novel biology.</title>
        <authorList>
            <person name="Wiegand S."/>
            <person name="Jogler M."/>
            <person name="Boedeker C."/>
            <person name="Pinto D."/>
            <person name="Vollmers J."/>
            <person name="Rivas-Marin E."/>
            <person name="Kohn T."/>
            <person name="Peeters S.H."/>
            <person name="Heuer A."/>
            <person name="Rast P."/>
            <person name="Oberbeckmann S."/>
            <person name="Bunk B."/>
            <person name="Jeske O."/>
            <person name="Meyerdierks A."/>
            <person name="Storesund J.E."/>
            <person name="Kallscheuer N."/>
            <person name="Luecker S."/>
            <person name="Lage O.M."/>
            <person name="Pohl T."/>
            <person name="Merkel B.J."/>
            <person name="Hornburger P."/>
            <person name="Mueller R.-W."/>
            <person name="Bruemmer F."/>
            <person name="Labrenz M."/>
            <person name="Spormann A.M."/>
            <person name="Op den Camp H."/>
            <person name="Overmann J."/>
            <person name="Amann R."/>
            <person name="Jetten M.S.M."/>
            <person name="Mascher T."/>
            <person name="Medema M.H."/>
            <person name="Devos D.P."/>
            <person name="Kaster A.-K."/>
            <person name="Ovreas L."/>
            <person name="Rohde M."/>
            <person name="Galperin M.Y."/>
            <person name="Jogler C."/>
        </authorList>
    </citation>
    <scope>NUCLEOTIDE SEQUENCE [LARGE SCALE GENOMIC DNA]</scope>
    <source>
        <strain evidence="2 3">OJF2</strain>
    </source>
</reference>
<accession>A0A5B9W9A7</accession>
<dbReference type="RefSeq" id="WP_148596735.1">
    <property type="nucleotide sequence ID" value="NZ_CP042997.1"/>
</dbReference>
<feature type="compositionally biased region" description="Low complexity" evidence="1">
    <location>
        <begin position="216"/>
        <end position="300"/>
    </location>
</feature>
<dbReference type="EMBL" id="CP042997">
    <property type="protein sequence ID" value="QEH37133.1"/>
    <property type="molecule type" value="Genomic_DNA"/>
</dbReference>
<name>A0A5B9W9A7_9BACT</name>
<feature type="compositionally biased region" description="Low complexity" evidence="1">
    <location>
        <begin position="187"/>
        <end position="205"/>
    </location>
</feature>
<dbReference type="InterPro" id="IPR008160">
    <property type="entry name" value="Collagen"/>
</dbReference>
<feature type="region of interest" description="Disordered" evidence="1">
    <location>
        <begin position="187"/>
        <end position="310"/>
    </location>
</feature>
<sequence>MKKRPSRKFRAQIQDALEQRLALSGSGEPFRAAMSATPLIRPDRHQALRALHAAPAPHAFAQASGPARSASIVAISPSAGVIQLAGTVTSGQSATILLRFNVYGSNRGGTPLFTEVQAVNAANHRFSVTLGSATSGGIPASVFEQNSSLYISYSRVRPGAPQIGARTALPQASTSFTQAVIQIQGATGATGPPGATGATGVPGPTGATGGQGVVGATGATGATGAQGPTGTDGDPGASGATGATGATGVQGLTGPTGDTGPTGPQGLTGPTGPTGDTGPTGPTGDTGPTGPTGDPGPTGATGSGLTPGNIIFTNSSTGSFSGLLLPTYVDPSGAASTQYVIGATSDKILVFGDLAFSVTGISNSVTFSIGVTVNGTGPTASTTMTETLSVDGGGTYTVSLNGVLSGFNAGDVVNVGITVSGTLVGTTVAVQNEMFTSVLAGSGFVVG</sequence>
<gene>
    <name evidence="2" type="ORF">OJF2_57200</name>
</gene>
<dbReference type="PANTHER" id="PTHR24637">
    <property type="entry name" value="COLLAGEN"/>
    <property type="match status" value="1"/>
</dbReference>
<protein>
    <submittedName>
        <fullName evidence="2">Collagen triple helix repeat (20 copies)</fullName>
    </submittedName>
</protein>
<evidence type="ECO:0000313" key="2">
    <source>
        <dbReference type="EMBL" id="QEH37133.1"/>
    </source>
</evidence>
<dbReference type="Pfam" id="PF01391">
    <property type="entry name" value="Collagen"/>
    <property type="match status" value="1"/>
</dbReference>
<dbReference type="Proteomes" id="UP000324233">
    <property type="component" value="Chromosome"/>
</dbReference>
<proteinExistence type="predicted"/>
<feature type="compositionally biased region" description="Gly residues" evidence="1">
    <location>
        <begin position="206"/>
        <end position="215"/>
    </location>
</feature>
<evidence type="ECO:0000313" key="3">
    <source>
        <dbReference type="Proteomes" id="UP000324233"/>
    </source>
</evidence>
<dbReference type="PANTHER" id="PTHR24637:SF422">
    <property type="entry name" value="COLLAGEN IV NC1 DOMAIN-CONTAINING PROTEIN"/>
    <property type="match status" value="1"/>
</dbReference>
<evidence type="ECO:0000256" key="1">
    <source>
        <dbReference type="SAM" id="MobiDB-lite"/>
    </source>
</evidence>
<keyword evidence="2" id="KW-0176">Collagen</keyword>
<keyword evidence="3" id="KW-1185">Reference proteome</keyword>